<name>A0A1H9N1A9_9GAMM</name>
<dbReference type="STRING" id="988801.SAMN05216522_1217"/>
<dbReference type="Pfam" id="PF05106">
    <property type="entry name" value="Phage_holin_3_1"/>
    <property type="match status" value="1"/>
</dbReference>
<gene>
    <name evidence="2" type="ORF">SAMN05216522_1217</name>
</gene>
<feature type="transmembrane region" description="Helical" evidence="1">
    <location>
        <begin position="53"/>
        <end position="70"/>
    </location>
</feature>
<keyword evidence="3" id="KW-1185">Reference proteome</keyword>
<keyword evidence="1" id="KW-0472">Membrane</keyword>
<feature type="transmembrane region" description="Helical" evidence="1">
    <location>
        <begin position="23"/>
        <end position="41"/>
    </location>
</feature>
<reference evidence="3" key="1">
    <citation type="submission" date="2016-10" db="EMBL/GenBank/DDBJ databases">
        <authorList>
            <person name="Varghese N."/>
            <person name="Submissions S."/>
        </authorList>
    </citation>
    <scope>NUCLEOTIDE SEQUENCE [LARGE SCALE GENOMIC DNA]</scope>
    <source>
        <strain evidence="3">8N4</strain>
    </source>
</reference>
<dbReference type="Proteomes" id="UP000242515">
    <property type="component" value="Unassembled WGS sequence"/>
</dbReference>
<proteinExistence type="predicted"/>
<dbReference type="InterPro" id="IPR006481">
    <property type="entry name" value="Phage_lambda_GpS_holin"/>
</dbReference>
<dbReference type="NCBIfam" id="TIGR01594">
    <property type="entry name" value="holin_lambda"/>
    <property type="match status" value="1"/>
</dbReference>
<organism evidence="2 3">
    <name type="scientific">Rosenbergiella nectarea</name>
    <dbReference type="NCBI Taxonomy" id="988801"/>
    <lineage>
        <taxon>Bacteria</taxon>
        <taxon>Pseudomonadati</taxon>
        <taxon>Pseudomonadota</taxon>
        <taxon>Gammaproteobacteria</taxon>
        <taxon>Enterobacterales</taxon>
        <taxon>Erwiniaceae</taxon>
        <taxon>Rosenbergiella</taxon>
    </lineage>
</organism>
<evidence type="ECO:0000313" key="2">
    <source>
        <dbReference type="EMBL" id="SER29712.1"/>
    </source>
</evidence>
<evidence type="ECO:0000313" key="3">
    <source>
        <dbReference type="Proteomes" id="UP000242515"/>
    </source>
</evidence>
<evidence type="ECO:0000256" key="1">
    <source>
        <dbReference type="SAM" id="Phobius"/>
    </source>
</evidence>
<keyword evidence="1" id="KW-0812">Transmembrane</keyword>
<protein>
    <submittedName>
        <fullName evidence="2">Phage holin, lambda family</fullName>
    </submittedName>
</protein>
<dbReference type="EMBL" id="FOGC01000021">
    <property type="protein sequence ID" value="SER29712.1"/>
    <property type="molecule type" value="Genomic_DNA"/>
</dbReference>
<sequence>MNNDPHTVSEWGRLLHSWWSGDTPVGAVLMAVVMSVLRIAYTSGGWKKMLLEGLLCGALTLTFASAFEYLNLPKTLSVGIGGAVGFIGVDSIRAFAMRFIGNKLGVRNDQH</sequence>
<accession>A0A1H9N1A9</accession>
<keyword evidence="1" id="KW-1133">Transmembrane helix</keyword>
<dbReference type="AlphaFoldDB" id="A0A1H9N1A9"/>
<feature type="transmembrane region" description="Helical" evidence="1">
    <location>
        <begin position="76"/>
        <end position="96"/>
    </location>
</feature>